<dbReference type="EMBL" id="JAQGDS010000006">
    <property type="protein sequence ID" value="KAJ6259958.1"/>
    <property type="molecule type" value="Genomic_DNA"/>
</dbReference>
<dbReference type="InterPro" id="IPR038883">
    <property type="entry name" value="AN11006-like"/>
</dbReference>
<dbReference type="Proteomes" id="UP001221413">
    <property type="component" value="Unassembled WGS sequence"/>
</dbReference>
<dbReference type="AlphaFoldDB" id="A0AAD6NKD9"/>
<reference evidence="1" key="1">
    <citation type="submission" date="2023-01" db="EMBL/GenBank/DDBJ databases">
        <title>The chitinases involved in constricting ring structure development in the nematode-trapping fungus Drechslerella dactyloides.</title>
        <authorList>
            <person name="Wang R."/>
            <person name="Zhang L."/>
            <person name="Tang P."/>
            <person name="Li S."/>
            <person name="Liang L."/>
        </authorList>
    </citation>
    <scope>NUCLEOTIDE SEQUENCE</scope>
    <source>
        <strain evidence="1">YMF1.00031</strain>
    </source>
</reference>
<comment type="caution">
    <text evidence="1">The sequence shown here is derived from an EMBL/GenBank/DDBJ whole genome shotgun (WGS) entry which is preliminary data.</text>
</comment>
<dbReference type="PANTHER" id="PTHR42085">
    <property type="entry name" value="F-BOX DOMAIN-CONTAINING PROTEIN"/>
    <property type="match status" value="1"/>
</dbReference>
<dbReference type="PANTHER" id="PTHR42085:SF2">
    <property type="entry name" value="F-BOX DOMAIN-CONTAINING PROTEIN"/>
    <property type="match status" value="1"/>
</dbReference>
<gene>
    <name evidence="1" type="ORF">Dda_5602</name>
</gene>
<evidence type="ECO:0000313" key="1">
    <source>
        <dbReference type="EMBL" id="KAJ6259958.1"/>
    </source>
</evidence>
<protein>
    <submittedName>
        <fullName evidence="1">Uncharacterized protein</fullName>
    </submittedName>
</protein>
<name>A0AAD6NKD9_DREDA</name>
<evidence type="ECO:0000313" key="2">
    <source>
        <dbReference type="Proteomes" id="UP001221413"/>
    </source>
</evidence>
<accession>A0AAD6NKD9</accession>
<proteinExistence type="predicted"/>
<keyword evidence="2" id="KW-1185">Reference proteome</keyword>
<organism evidence="1 2">
    <name type="scientific">Drechslerella dactyloides</name>
    <name type="common">Nematode-trapping fungus</name>
    <name type="synonym">Arthrobotrys dactyloides</name>
    <dbReference type="NCBI Taxonomy" id="74499"/>
    <lineage>
        <taxon>Eukaryota</taxon>
        <taxon>Fungi</taxon>
        <taxon>Dikarya</taxon>
        <taxon>Ascomycota</taxon>
        <taxon>Pezizomycotina</taxon>
        <taxon>Orbiliomycetes</taxon>
        <taxon>Orbiliales</taxon>
        <taxon>Orbiliaceae</taxon>
        <taxon>Drechslerella</taxon>
    </lineage>
</organism>
<sequence length="390" mass="45288">MWTIADLLKTVRRGFRTVQRIFSPTKARRSSPLTFLALPREIRDEIYSYLVSFDNEPLVPPDTPAYTLPLFRGVNLPRRRGTAIFRVNKQIHDEAMRMFYSRNVFPIRIVIGGRQHAGLNGFSLEVDCTTPWEDLRFEFVEYGTPDRVSGRWLDESSNYNQGSTASKTVSINEADMPIFPSPHYRHLIRKLRVEIIDLRSEGVRTRLLKRQHRLALRRVLVPFTARLRRVLADAADNVHMDINFQILDDNVIPDEIDQYTSHNRHLGTQLIEIAWPLTKEQWRCGGFKAPNWTAQAAFLRLKDEVLDDINRDPGFTAQEQKELEEVAPLPGHWLLWAMNRGRLVLTTQGIEDEPVKYLIPERDRRDAGSSNAADERVRKAEAKRRIFGFF</sequence>